<dbReference type="RefSeq" id="XP_008082698.1">
    <property type="nucleotide sequence ID" value="XM_008084507.1"/>
</dbReference>
<dbReference type="InterPro" id="IPR052895">
    <property type="entry name" value="HetReg/Transcr_Mod"/>
</dbReference>
<dbReference type="PANTHER" id="PTHR24148">
    <property type="entry name" value="ANKYRIN REPEAT DOMAIN-CONTAINING PROTEIN 39 HOMOLOG-RELATED"/>
    <property type="match status" value="1"/>
</dbReference>
<proteinExistence type="predicted"/>
<dbReference type="HOGENOM" id="CLU_004184_7_2_1"/>
<dbReference type="Proteomes" id="UP000016922">
    <property type="component" value="Unassembled WGS sequence"/>
</dbReference>
<dbReference type="EMBL" id="KE145364">
    <property type="protein sequence ID" value="EPE30305.1"/>
    <property type="molecule type" value="Genomic_DNA"/>
</dbReference>
<reference evidence="2 3" key="1">
    <citation type="journal article" date="2013" name="BMC Genomics">
        <title>Genomics-driven discovery of the pneumocandin biosynthetic gene cluster in the fungus Glarea lozoyensis.</title>
        <authorList>
            <person name="Chen L."/>
            <person name="Yue Q."/>
            <person name="Zhang X."/>
            <person name="Xiang M."/>
            <person name="Wang C."/>
            <person name="Li S."/>
            <person name="Che Y."/>
            <person name="Ortiz-Lopez F.J."/>
            <person name="Bills G.F."/>
            <person name="Liu X."/>
            <person name="An Z."/>
        </authorList>
    </citation>
    <scope>NUCLEOTIDE SEQUENCE [LARGE SCALE GENOMIC DNA]</scope>
    <source>
        <strain evidence="3">ATCC 20868 / MF5171</strain>
    </source>
</reference>
<dbReference type="eggNOG" id="ENOG502S2V9">
    <property type="taxonomic scope" value="Eukaryota"/>
</dbReference>
<evidence type="ECO:0000259" key="1">
    <source>
        <dbReference type="Pfam" id="PF06985"/>
    </source>
</evidence>
<dbReference type="OrthoDB" id="2157530at2759"/>
<dbReference type="InterPro" id="IPR010730">
    <property type="entry name" value="HET"/>
</dbReference>
<feature type="domain" description="Heterokaryon incompatibility" evidence="1">
    <location>
        <begin position="53"/>
        <end position="220"/>
    </location>
</feature>
<evidence type="ECO:0000313" key="3">
    <source>
        <dbReference type="Proteomes" id="UP000016922"/>
    </source>
</evidence>
<accession>S3CXJ4</accession>
<protein>
    <recommendedName>
        <fullName evidence="1">Heterokaryon incompatibility domain-containing protein</fullName>
    </recommendedName>
</protein>
<name>S3CXJ4_GLAL2</name>
<sequence length="583" mass="66058">MNKKGEVDLGMFEYEPLEDSNSFRLLLLSPGTGDAPLDCTLVEDSRGGNTFSYEALSYTWGNSIASHHITLNGDLFLITPNLYLALRHLRRADVERILWIDAICINQSSPLEKTQQVSIMRNIYQTAVRVVVWLGEDCTEACHTISWVSSHQEGGEKDRKHLVKTARTIMDGCPEPLVDFDSDGMNSREDIAQSRRVQLLKGFNDLLSRTWWSRVWTLQEVVLNPDVTIMCGYSEVPWNTFMAFVEGIQRSKPILQVSPDESTGYQQSLQRSFSRQQFARSSSQKMSDLLLQHRGLKASDPRDNVYALLGLASDMSKSKFLPDYSKSISEVYKRLTREIVVKRKNLAIICASQPSATSRSGLPSWAPDWSSPWIYFCLARAPHNALNTSTPDVKFSKDLSRLKAGGTYLATIESVSTTYDASEPTLIEWLKRVRNWDTLIAEWHSDSQPFSFDCFRQIYSQHVLGSETAYPVDLFAQTPKQAKKSSKKDVMKFRTHMNMMCLNRKLATMRQSWQYETRIEGLVPCNALPGDRIVVLHGCNVPVVLRKGAAEDWSFVGDAYVDGYMYGRAFGAFSSVEDVFSIR</sequence>
<dbReference type="OMA" id="ISSRTEW"/>
<dbReference type="GeneID" id="19472068"/>
<keyword evidence="3" id="KW-1185">Reference proteome</keyword>
<dbReference type="KEGG" id="glz:GLAREA_13028"/>
<dbReference type="Pfam" id="PF06985">
    <property type="entry name" value="HET"/>
    <property type="match status" value="1"/>
</dbReference>
<evidence type="ECO:0000313" key="2">
    <source>
        <dbReference type="EMBL" id="EPE30305.1"/>
    </source>
</evidence>
<dbReference type="AlphaFoldDB" id="S3CXJ4"/>
<dbReference type="Pfam" id="PF26639">
    <property type="entry name" value="Het-6_barrel"/>
    <property type="match status" value="1"/>
</dbReference>
<dbReference type="STRING" id="1116229.S3CXJ4"/>
<gene>
    <name evidence="2" type="ORF">GLAREA_13028</name>
</gene>
<dbReference type="PANTHER" id="PTHR24148:SF64">
    <property type="entry name" value="HETEROKARYON INCOMPATIBILITY DOMAIN-CONTAINING PROTEIN"/>
    <property type="match status" value="1"/>
</dbReference>
<organism evidence="2 3">
    <name type="scientific">Glarea lozoyensis (strain ATCC 20868 / MF5171)</name>
    <dbReference type="NCBI Taxonomy" id="1116229"/>
    <lineage>
        <taxon>Eukaryota</taxon>
        <taxon>Fungi</taxon>
        <taxon>Dikarya</taxon>
        <taxon>Ascomycota</taxon>
        <taxon>Pezizomycotina</taxon>
        <taxon>Leotiomycetes</taxon>
        <taxon>Helotiales</taxon>
        <taxon>Helotiaceae</taxon>
        <taxon>Glarea</taxon>
    </lineage>
</organism>